<evidence type="ECO:0008006" key="4">
    <source>
        <dbReference type="Google" id="ProtNLM"/>
    </source>
</evidence>
<evidence type="ECO:0000313" key="3">
    <source>
        <dbReference type="Proteomes" id="UP001530293"/>
    </source>
</evidence>
<gene>
    <name evidence="2" type="ORF">ACHAWU_009008</name>
</gene>
<dbReference type="Proteomes" id="UP001530293">
    <property type="component" value="Unassembled WGS sequence"/>
</dbReference>
<keyword evidence="3" id="KW-1185">Reference proteome</keyword>
<protein>
    <recommendedName>
        <fullName evidence="4">Asparagine synthetase domain-containing protein</fullName>
    </recommendedName>
</protein>
<proteinExistence type="predicted"/>
<dbReference type="InterPro" id="IPR052188">
    <property type="entry name" value="Ni-pincer_cofactor_biosynth"/>
</dbReference>
<comment type="caution">
    <text evidence="2">The sequence shown here is derived from an EMBL/GenBank/DDBJ whole genome shotgun (WGS) entry which is preliminary data.</text>
</comment>
<name>A0ABD3MG34_9STRA</name>
<dbReference type="PANTHER" id="PTHR43169:SF2">
    <property type="entry name" value="NAD_GMP SYNTHASE DOMAIN-CONTAINING PROTEIN"/>
    <property type="match status" value="1"/>
</dbReference>
<feature type="region of interest" description="Disordered" evidence="1">
    <location>
        <begin position="49"/>
        <end position="69"/>
    </location>
</feature>
<evidence type="ECO:0000256" key="1">
    <source>
        <dbReference type="SAM" id="MobiDB-lite"/>
    </source>
</evidence>
<reference evidence="2 3" key="1">
    <citation type="submission" date="2024-10" db="EMBL/GenBank/DDBJ databases">
        <title>Updated reference genomes for cyclostephanoid diatoms.</title>
        <authorList>
            <person name="Roberts W.R."/>
            <person name="Alverson A.J."/>
        </authorList>
    </citation>
    <scope>NUCLEOTIDE SEQUENCE [LARGE SCALE GENOMIC DNA]</scope>
    <source>
        <strain evidence="2 3">AJA232-27</strain>
    </source>
</reference>
<dbReference type="SUPFAM" id="SSF52402">
    <property type="entry name" value="Adenine nucleotide alpha hydrolases-like"/>
    <property type="match status" value="1"/>
</dbReference>
<sequence>MSLMLCARSAASRIVNISHSVRRRPRYFSSAVDTDSVVSAPSTANDEVTVTTYSSRSSSSSDTPKSYPLSANNSMKLVDRLLQRTSEMMDPHAANVIAFSGGVDSSLVAALVHRAFNNYHISYDSNPSITQRRGSLQAVLGISAAVSQTQIIMARTVAQTIGIELTEVPTSEGSDETYQRNDGYACFVCKTHLYSTLENVANTVMKQQLELRQQLNDDQQQKDDAYNSVILYNGTNADDRTDPTRLGLIAASNFQVHSPLDQITKDEVRAAAKHLGLPNWNAAASPCLRSRLAMGVMATSEHLRAVEKAEEFVRNVLNIDEAVNARVRMLAGGRAVVELDNSILMDTSHHQFSGDDSEESWVARSLRESGFEMKCINEWGFKSFGGVRGFKTGSVAAMPEQKIMKK</sequence>
<organism evidence="2 3">
    <name type="scientific">Discostella pseudostelligera</name>
    <dbReference type="NCBI Taxonomy" id="259834"/>
    <lineage>
        <taxon>Eukaryota</taxon>
        <taxon>Sar</taxon>
        <taxon>Stramenopiles</taxon>
        <taxon>Ochrophyta</taxon>
        <taxon>Bacillariophyta</taxon>
        <taxon>Coscinodiscophyceae</taxon>
        <taxon>Thalassiosirophycidae</taxon>
        <taxon>Stephanodiscales</taxon>
        <taxon>Stephanodiscaceae</taxon>
        <taxon>Discostella</taxon>
    </lineage>
</organism>
<dbReference type="PANTHER" id="PTHR43169">
    <property type="entry name" value="EXSB FAMILY PROTEIN"/>
    <property type="match status" value="1"/>
</dbReference>
<dbReference type="CDD" id="cd01990">
    <property type="entry name" value="LarE-like"/>
    <property type="match status" value="1"/>
</dbReference>
<evidence type="ECO:0000313" key="2">
    <source>
        <dbReference type="EMBL" id="KAL3761843.1"/>
    </source>
</evidence>
<dbReference type="InterPro" id="IPR005232">
    <property type="entry name" value="LarE"/>
</dbReference>
<accession>A0ABD3MG34</accession>
<dbReference type="AlphaFoldDB" id="A0ABD3MG34"/>
<dbReference type="EMBL" id="JALLBG020000146">
    <property type="protein sequence ID" value="KAL3761843.1"/>
    <property type="molecule type" value="Genomic_DNA"/>
</dbReference>
<dbReference type="InterPro" id="IPR014729">
    <property type="entry name" value="Rossmann-like_a/b/a_fold"/>
</dbReference>
<dbReference type="Gene3D" id="3.40.50.620">
    <property type="entry name" value="HUPs"/>
    <property type="match status" value="1"/>
</dbReference>